<dbReference type="GO" id="GO:0046872">
    <property type="term" value="F:metal ion binding"/>
    <property type="evidence" value="ECO:0007669"/>
    <property type="project" value="UniProtKB-KW"/>
</dbReference>
<evidence type="ECO:0000259" key="11">
    <source>
        <dbReference type="PROSITE" id="PS50002"/>
    </source>
</evidence>
<dbReference type="PROSITE" id="PS50081">
    <property type="entry name" value="ZF_DAG_PE_2"/>
    <property type="match status" value="1"/>
</dbReference>
<dbReference type="PRINTS" id="PR00008">
    <property type="entry name" value="DAGPEDOMAIN"/>
</dbReference>
<evidence type="ECO:0000259" key="12">
    <source>
        <dbReference type="PROSITE" id="PS50081"/>
    </source>
</evidence>
<dbReference type="FunFam" id="1.20.1270.60:FF:000060">
    <property type="entry name" value="Actin polymerization protein Bzz1"/>
    <property type="match status" value="1"/>
</dbReference>
<keyword evidence="1 8" id="KW-0728">SH3 domain</keyword>
<dbReference type="InterPro" id="IPR001452">
    <property type="entry name" value="SH3_domain"/>
</dbReference>
<keyword evidence="15" id="KW-1185">Reference proteome</keyword>
<name>A0A8H3F089_9LECA</name>
<dbReference type="InterPro" id="IPR020454">
    <property type="entry name" value="DAG/PE-bd"/>
</dbReference>
<dbReference type="InterPro" id="IPR031160">
    <property type="entry name" value="F_BAR_dom"/>
</dbReference>
<evidence type="ECO:0000256" key="3">
    <source>
        <dbReference type="ARBA" id="ARBA00022833"/>
    </source>
</evidence>
<evidence type="ECO:0000256" key="5">
    <source>
        <dbReference type="ARBA" id="ARBA00054085"/>
    </source>
</evidence>
<feature type="domain" description="SH3" evidence="11">
    <location>
        <begin position="687"/>
        <end position="746"/>
    </location>
</feature>
<protein>
    <recommendedName>
        <fullName evidence="7">Protein BZZ1</fullName>
    </recommendedName>
</protein>
<keyword evidence="2" id="KW-0479">Metal-binding</keyword>
<dbReference type="InterPro" id="IPR001060">
    <property type="entry name" value="FCH_dom"/>
</dbReference>
<evidence type="ECO:0000256" key="2">
    <source>
        <dbReference type="ARBA" id="ARBA00022723"/>
    </source>
</evidence>
<dbReference type="SMART" id="SM00055">
    <property type="entry name" value="FCH"/>
    <property type="match status" value="1"/>
</dbReference>
<dbReference type="InterPro" id="IPR046349">
    <property type="entry name" value="C1-like_sf"/>
</dbReference>
<dbReference type="Gene3D" id="3.30.60.20">
    <property type="match status" value="1"/>
</dbReference>
<dbReference type="PROSITE" id="PS50002">
    <property type="entry name" value="SH3"/>
    <property type="match status" value="2"/>
</dbReference>
<dbReference type="CDD" id="cd11912">
    <property type="entry name" value="SH3_Bzz1_1"/>
    <property type="match status" value="1"/>
</dbReference>
<dbReference type="AlphaFoldDB" id="A0A8H3F089"/>
<dbReference type="OrthoDB" id="8783038at2759"/>
<comment type="caution">
    <text evidence="14">The sequence shown here is derived from an EMBL/GenBank/DDBJ whole genome shotgun (WGS) entry which is preliminary data.</text>
</comment>
<dbReference type="SUPFAM" id="SSF50044">
    <property type="entry name" value="SH3-domain"/>
    <property type="match status" value="2"/>
</dbReference>
<evidence type="ECO:0000259" key="13">
    <source>
        <dbReference type="PROSITE" id="PS51741"/>
    </source>
</evidence>
<dbReference type="FunFam" id="2.30.30.40:FF:000161">
    <property type="entry name" value="Actin polymerization protein Bzz1"/>
    <property type="match status" value="1"/>
</dbReference>
<dbReference type="Proteomes" id="UP000664169">
    <property type="component" value="Unassembled WGS sequence"/>
</dbReference>
<reference evidence="14" key="1">
    <citation type="submission" date="2021-03" db="EMBL/GenBank/DDBJ databases">
        <authorList>
            <person name="Tagirdzhanova G."/>
        </authorList>
    </citation>
    <scope>NUCLEOTIDE SEQUENCE</scope>
</reference>
<dbReference type="CDD" id="cd20824">
    <property type="entry name" value="C1_SpBZZ1-like"/>
    <property type="match status" value="1"/>
</dbReference>
<dbReference type="Pfam" id="PF14604">
    <property type="entry name" value="SH3_9"/>
    <property type="match status" value="1"/>
</dbReference>
<evidence type="ECO:0000313" key="15">
    <source>
        <dbReference type="Proteomes" id="UP000664169"/>
    </source>
</evidence>
<keyword evidence="3" id="KW-0862">Zinc</keyword>
<dbReference type="SUPFAM" id="SSF103657">
    <property type="entry name" value="BAR/IMD domain-like"/>
    <property type="match status" value="1"/>
</dbReference>
<proteinExistence type="inferred from homology"/>
<evidence type="ECO:0000256" key="9">
    <source>
        <dbReference type="PROSITE-ProRule" id="PRU01077"/>
    </source>
</evidence>
<dbReference type="SMART" id="SM00109">
    <property type="entry name" value="C1"/>
    <property type="match status" value="1"/>
</dbReference>
<evidence type="ECO:0000256" key="7">
    <source>
        <dbReference type="ARBA" id="ARBA00074946"/>
    </source>
</evidence>
<feature type="region of interest" description="Disordered" evidence="10">
    <location>
        <begin position="515"/>
        <end position="535"/>
    </location>
</feature>
<dbReference type="SMART" id="SM00326">
    <property type="entry name" value="SH3"/>
    <property type="match status" value="2"/>
</dbReference>
<dbReference type="InterPro" id="IPR002219">
    <property type="entry name" value="PKC_DAG/PE"/>
</dbReference>
<dbReference type="PROSITE" id="PS51741">
    <property type="entry name" value="F_BAR"/>
    <property type="match status" value="1"/>
</dbReference>
<dbReference type="GO" id="GO:0030833">
    <property type="term" value="P:regulation of actin filament polymerization"/>
    <property type="evidence" value="ECO:0007669"/>
    <property type="project" value="TreeGrafter"/>
</dbReference>
<dbReference type="PANTHER" id="PTHR15735:SF21">
    <property type="entry name" value="PROTEIN NERVOUS WRECK"/>
    <property type="match status" value="1"/>
</dbReference>
<feature type="domain" description="SH3" evidence="11">
    <location>
        <begin position="560"/>
        <end position="637"/>
    </location>
</feature>
<feature type="domain" description="F-BAR" evidence="13">
    <location>
        <begin position="8"/>
        <end position="277"/>
    </location>
</feature>
<dbReference type="GO" id="GO:0045010">
    <property type="term" value="P:actin nucleation"/>
    <property type="evidence" value="ECO:0007669"/>
    <property type="project" value="UniProtKB-ARBA"/>
</dbReference>
<evidence type="ECO:0000256" key="6">
    <source>
        <dbReference type="ARBA" id="ARBA00061387"/>
    </source>
</evidence>
<feature type="region of interest" description="Disordered" evidence="10">
    <location>
        <begin position="454"/>
        <end position="497"/>
    </location>
</feature>
<dbReference type="InterPro" id="IPR027267">
    <property type="entry name" value="AH/BAR_dom_sf"/>
</dbReference>
<evidence type="ECO:0000256" key="1">
    <source>
        <dbReference type="ARBA" id="ARBA00022443"/>
    </source>
</evidence>
<dbReference type="EMBL" id="CAJPDQ010000010">
    <property type="protein sequence ID" value="CAF9915912.1"/>
    <property type="molecule type" value="Genomic_DNA"/>
</dbReference>
<comment type="similarity">
    <text evidence="6">Belongs to the BZZ1 family.</text>
</comment>
<evidence type="ECO:0000313" key="14">
    <source>
        <dbReference type="EMBL" id="CAF9915912.1"/>
    </source>
</evidence>
<keyword evidence="4 9" id="KW-0175">Coiled coil</keyword>
<organism evidence="14 15">
    <name type="scientific">Gomphillus americanus</name>
    <dbReference type="NCBI Taxonomy" id="1940652"/>
    <lineage>
        <taxon>Eukaryota</taxon>
        <taxon>Fungi</taxon>
        <taxon>Dikarya</taxon>
        <taxon>Ascomycota</taxon>
        <taxon>Pezizomycotina</taxon>
        <taxon>Lecanoromycetes</taxon>
        <taxon>OSLEUM clade</taxon>
        <taxon>Ostropomycetidae</taxon>
        <taxon>Ostropales</taxon>
        <taxon>Graphidaceae</taxon>
        <taxon>Gomphilloideae</taxon>
        <taxon>Gomphillus</taxon>
    </lineage>
</organism>
<dbReference type="PROSITE" id="PS00479">
    <property type="entry name" value="ZF_DAG_PE_1"/>
    <property type="match status" value="1"/>
</dbReference>
<feature type="compositionally biased region" description="Low complexity" evidence="10">
    <location>
        <begin position="651"/>
        <end position="668"/>
    </location>
</feature>
<feature type="domain" description="Phorbol-ester/DAG-type" evidence="12">
    <location>
        <begin position="407"/>
        <end position="457"/>
    </location>
</feature>
<dbReference type="InterPro" id="IPR036028">
    <property type="entry name" value="SH3-like_dom_sf"/>
</dbReference>
<evidence type="ECO:0000256" key="8">
    <source>
        <dbReference type="PROSITE-ProRule" id="PRU00192"/>
    </source>
</evidence>
<dbReference type="Gene3D" id="2.30.30.40">
    <property type="entry name" value="SH3 Domains"/>
    <property type="match status" value="2"/>
</dbReference>
<sequence>MAEGELALSFGAELKDGFKPVNTWVANGINWLEDLQMFYRERGALEKEYSQKLTALARKYHEKKGKKIGPLSVGDMPTKTPGSLESASLTTWTTQLATVEKIAAEHDRLGSELQQQIADPIRNVTLRLEEVRKLHVDYAAKLEKERDAAYTSLKRSKGLYDSSCQELESKRKKIESSFDMSKQKAQNNYAQQTQEMHNVKNSYIISINVANRQKQRYYHEYVPDVLDNMQSLAETKVVFTNQMWALATRLENDALKRNVEHLDFLSAEIPRNDPRLDSMMFAEHNIAQWQEPVDMGFEPSAVWHDDANMITDEAAKVFLRNILLKSNTQRIELKKDVDFKRREVEKAQRVRQEIRAGRDKRDEVEVVRTIFVLQEQLHEAEREWSTAEIETATITSVVGDISIGAQNHNFKSQTFKIPTNCDLCGERIWGLSAKGFDCRDCGYTCHSKCELKVPADCPGEQDKDQRKKLKANRQESANKLGLPSTNGGNPPAGVMELDTVGGNNAMNTLSSGYATSAHRSVSGGPPATEAPAPARRNRVIAPPPMTYAEAPGDIPIRPGKSETRGKMLYAYAATGEGEVSVDEGTEIVLVEPDGKLSPNHFPYKLTKLLLDGSGWITIKTGSSTGVVPASYCELQASSSAIHEQVPERTPSVYSNSSAANSVAGSTSTPTATKKKGPAVAPRSRGAKKLHYVEALYDYSAQSDAEFSMSEGDRFVVVTRDTGDGWTEVQKGGLTKCVPANYVQDVT</sequence>
<comment type="function">
    <text evidence="5">Plays a role in endocytosis and trafficking to the vacuole. Functions with type I myosins to restore polarity of the actin cytoskeleton after NaCl stress.</text>
</comment>
<dbReference type="InterPro" id="IPR035459">
    <property type="entry name" value="Bzz1_SH3_1"/>
</dbReference>
<dbReference type="FunFam" id="3.30.60.20:FF:000040">
    <property type="entry name" value="Actin polymerization protein Bzz1"/>
    <property type="match status" value="1"/>
</dbReference>
<feature type="compositionally biased region" description="Low complexity" evidence="10">
    <location>
        <begin position="525"/>
        <end position="534"/>
    </location>
</feature>
<accession>A0A8H3F089</accession>
<dbReference type="GO" id="GO:0030864">
    <property type="term" value="C:cortical actin cytoskeleton"/>
    <property type="evidence" value="ECO:0007669"/>
    <property type="project" value="UniProtKB-ARBA"/>
</dbReference>
<dbReference type="Gene3D" id="1.20.1270.60">
    <property type="entry name" value="Arfaptin homology (AH) domain/BAR domain"/>
    <property type="match status" value="1"/>
</dbReference>
<feature type="region of interest" description="Disordered" evidence="10">
    <location>
        <begin position="651"/>
        <end position="682"/>
    </location>
</feature>
<dbReference type="PANTHER" id="PTHR15735">
    <property type="entry name" value="FCH AND DOUBLE SH3 DOMAINS PROTEIN"/>
    <property type="match status" value="1"/>
</dbReference>
<dbReference type="SUPFAM" id="SSF57889">
    <property type="entry name" value="Cysteine-rich domain"/>
    <property type="match status" value="1"/>
</dbReference>
<gene>
    <name evidence="14" type="ORF">GOMPHAMPRED_000892</name>
</gene>
<dbReference type="Pfam" id="PF00130">
    <property type="entry name" value="C1_1"/>
    <property type="match status" value="1"/>
</dbReference>
<dbReference type="Pfam" id="PF00611">
    <property type="entry name" value="FCH"/>
    <property type="match status" value="1"/>
</dbReference>
<evidence type="ECO:0000256" key="4">
    <source>
        <dbReference type="ARBA" id="ARBA00023054"/>
    </source>
</evidence>
<evidence type="ECO:0000256" key="10">
    <source>
        <dbReference type="SAM" id="MobiDB-lite"/>
    </source>
</evidence>